<dbReference type="NCBIfam" id="NF005720">
    <property type="entry name" value="PRK07538.1"/>
    <property type="match status" value="1"/>
</dbReference>
<reference evidence="4 5" key="1">
    <citation type="submission" date="2017-10" db="EMBL/GenBank/DDBJ databases">
        <title>Two draft genome sequences of Pusillimonas sp. strains isolated from a nitrate- and radionuclide-contaminated groundwater in Russia.</title>
        <authorList>
            <person name="Grouzdev D.S."/>
            <person name="Tourova T.P."/>
            <person name="Goeva M.A."/>
            <person name="Babich T.L."/>
            <person name="Sokolova D.S."/>
            <person name="Abdullin R."/>
            <person name="Poltaraus A.B."/>
            <person name="Toshchakov S.V."/>
            <person name="Nazina T.N."/>
        </authorList>
    </citation>
    <scope>NUCLEOTIDE SEQUENCE [LARGE SCALE GENOMIC DNA]</scope>
    <source>
        <strain evidence="4 5">JR1/69-3-13</strain>
    </source>
</reference>
<dbReference type="PANTHER" id="PTHR13789">
    <property type="entry name" value="MONOOXYGENASE"/>
    <property type="match status" value="1"/>
</dbReference>
<dbReference type="PRINTS" id="PR00420">
    <property type="entry name" value="RNGMNOXGNASE"/>
</dbReference>
<evidence type="ECO:0000256" key="2">
    <source>
        <dbReference type="ARBA" id="ARBA00023033"/>
    </source>
</evidence>
<keyword evidence="1" id="KW-0560">Oxidoreductase</keyword>
<dbReference type="OrthoDB" id="9147239at2"/>
<dbReference type="SUPFAM" id="SSF54373">
    <property type="entry name" value="FAD-linked reductases, C-terminal domain"/>
    <property type="match status" value="1"/>
</dbReference>
<evidence type="ECO:0000259" key="3">
    <source>
        <dbReference type="Pfam" id="PF01494"/>
    </source>
</evidence>
<keyword evidence="2" id="KW-0503">Monooxygenase</keyword>
<dbReference type="InterPro" id="IPR002938">
    <property type="entry name" value="FAD-bd"/>
</dbReference>
<dbReference type="SUPFAM" id="SSF51905">
    <property type="entry name" value="FAD/NAD(P)-binding domain"/>
    <property type="match status" value="1"/>
</dbReference>
<feature type="domain" description="FAD-binding" evidence="3">
    <location>
        <begin position="2"/>
        <end position="360"/>
    </location>
</feature>
<comment type="caution">
    <text evidence="4">The sequence shown here is derived from an EMBL/GenBank/DDBJ whole genome shotgun (WGS) entry which is preliminary data.</text>
</comment>
<evidence type="ECO:0000256" key="1">
    <source>
        <dbReference type="ARBA" id="ARBA00023002"/>
    </source>
</evidence>
<dbReference type="GO" id="GO:0004497">
    <property type="term" value="F:monooxygenase activity"/>
    <property type="evidence" value="ECO:0007669"/>
    <property type="project" value="UniProtKB-KW"/>
</dbReference>
<dbReference type="GO" id="GO:0071949">
    <property type="term" value="F:FAD binding"/>
    <property type="evidence" value="ECO:0007669"/>
    <property type="project" value="InterPro"/>
</dbReference>
<protein>
    <submittedName>
        <fullName evidence="4">Flavin-dependent oxidoreductase</fullName>
    </submittedName>
</protein>
<proteinExistence type="predicted"/>
<dbReference type="Proteomes" id="UP000234190">
    <property type="component" value="Unassembled WGS sequence"/>
</dbReference>
<dbReference type="RefSeq" id="WP_102075161.1">
    <property type="nucleotide sequence ID" value="NZ_PDNW01000017.1"/>
</dbReference>
<dbReference type="AlphaFoldDB" id="A0A2N4U0X6"/>
<dbReference type="EMBL" id="PDNW01000017">
    <property type="protein sequence ID" value="PLC48674.1"/>
    <property type="molecule type" value="Genomic_DNA"/>
</dbReference>
<name>A0A2N4U0X6_9BURK</name>
<organism evidence="4 5">
    <name type="scientific">Pollutimonas subterranea</name>
    <dbReference type="NCBI Taxonomy" id="2045210"/>
    <lineage>
        <taxon>Bacteria</taxon>
        <taxon>Pseudomonadati</taxon>
        <taxon>Pseudomonadota</taxon>
        <taxon>Betaproteobacteria</taxon>
        <taxon>Burkholderiales</taxon>
        <taxon>Alcaligenaceae</taxon>
        <taxon>Pollutimonas</taxon>
    </lineage>
</organism>
<accession>A0A2N4U0X6</accession>
<sequence length="419" mass="46580">MNVIIVGAGIGGLTLALMLNQKGIDCDIFESVREIKPLGVGINLLPHAVTELEHLGLLEALAATAVPTSALHYYNQYGQLIWQEPRGLDAGYAVPQLSIHRGELQLLLAKTVSQRLGGNRLHTGMAFESLTQDAQGVTAVFRNRNDQSVQEVRGDILIGADGIHSSVRRFFHPQHDELRFSGRMLWRAVTESTPYLDGKTMFMAGHQDQKFVCYPISEQSRQQGRSLINWIAELRVPSAELPTTDWNRKVDASIFADRFASWRWDWIDVPAIIGDAQAIYEFPLVDKDPLPRWTQGRAALLGDAAHPMYPIGSNGSAQAILDARYLTERIQTASPQKTGSIELALKEYEAERLPITAGIVLRNRLNGPEQVMQIAHERAPNGFAHIHDAVSQAELTEVASRYKRLAGFDPARLQEGRKQ</sequence>
<evidence type="ECO:0000313" key="4">
    <source>
        <dbReference type="EMBL" id="PLC48674.1"/>
    </source>
</evidence>
<dbReference type="PANTHER" id="PTHR13789:SF268">
    <property type="entry name" value="5-METHYLPHENAZINE-1-CARBOXYLATE 1-MONOOXYGENASE"/>
    <property type="match status" value="1"/>
</dbReference>
<dbReference type="Gene3D" id="3.50.50.60">
    <property type="entry name" value="FAD/NAD(P)-binding domain"/>
    <property type="match status" value="1"/>
</dbReference>
<evidence type="ECO:0000313" key="5">
    <source>
        <dbReference type="Proteomes" id="UP000234190"/>
    </source>
</evidence>
<gene>
    <name evidence="4" type="ORF">CR159_16960</name>
</gene>
<dbReference type="InterPro" id="IPR036188">
    <property type="entry name" value="FAD/NAD-bd_sf"/>
</dbReference>
<dbReference type="Pfam" id="PF01494">
    <property type="entry name" value="FAD_binding_3"/>
    <property type="match status" value="1"/>
</dbReference>
<dbReference type="Gene3D" id="3.30.9.30">
    <property type="match status" value="1"/>
</dbReference>
<keyword evidence="5" id="KW-1185">Reference proteome</keyword>
<dbReference type="InterPro" id="IPR050493">
    <property type="entry name" value="FAD-dep_Monooxygenase_BioMet"/>
</dbReference>